<reference evidence="1 2" key="1">
    <citation type="journal article" date="2019" name="Nat. Microbiol.">
        <title>Mediterranean grassland soil C-N compound turnover is dependent on rainfall and depth, and is mediated by genomically divergent microorganisms.</title>
        <authorList>
            <person name="Diamond S."/>
            <person name="Andeer P.F."/>
            <person name="Li Z."/>
            <person name="Crits-Christoph A."/>
            <person name="Burstein D."/>
            <person name="Anantharaman K."/>
            <person name="Lane K.R."/>
            <person name="Thomas B.C."/>
            <person name="Pan C."/>
            <person name="Northen T.R."/>
            <person name="Banfield J.F."/>
        </authorList>
    </citation>
    <scope>NUCLEOTIDE SEQUENCE [LARGE SCALE GENOMIC DNA]</scope>
    <source>
        <strain evidence="1">WS_2</strain>
    </source>
</reference>
<accession>A0A538SAF2</accession>
<name>A0A538SAF2_UNCEI</name>
<dbReference type="Proteomes" id="UP000317716">
    <property type="component" value="Unassembled WGS sequence"/>
</dbReference>
<proteinExistence type="predicted"/>
<comment type="caution">
    <text evidence="1">The sequence shown here is derived from an EMBL/GenBank/DDBJ whole genome shotgun (WGS) entry which is preliminary data.</text>
</comment>
<evidence type="ECO:0000313" key="2">
    <source>
        <dbReference type="Proteomes" id="UP000317716"/>
    </source>
</evidence>
<dbReference type="EMBL" id="VBOS01000485">
    <property type="protein sequence ID" value="TMQ48337.1"/>
    <property type="molecule type" value="Genomic_DNA"/>
</dbReference>
<sequence length="132" mass="14418">MALGSSSASLGLQQTRQRIARWRDTRTHRGAPMPTTLWAAAVALARQHGLYTTARTLRIDYGSLKKRLDPTGRGRVPSPAFVELPTAARPTGLGPCVIDLEASRGRRLRIEVTGVTMADLVMLTQVAWGRAR</sequence>
<organism evidence="1 2">
    <name type="scientific">Eiseniibacteriota bacterium</name>
    <dbReference type="NCBI Taxonomy" id="2212470"/>
    <lineage>
        <taxon>Bacteria</taxon>
        <taxon>Candidatus Eiseniibacteriota</taxon>
    </lineage>
</organism>
<dbReference type="AlphaFoldDB" id="A0A538SAF2"/>
<gene>
    <name evidence="1" type="ORF">E6K72_13185</name>
</gene>
<evidence type="ECO:0000313" key="1">
    <source>
        <dbReference type="EMBL" id="TMQ48337.1"/>
    </source>
</evidence>
<protein>
    <submittedName>
        <fullName evidence="1">Uncharacterized protein</fullName>
    </submittedName>
</protein>